<proteinExistence type="predicted"/>
<sequence length="40" mass="4440">MTIDGKPPRRPPYRPSGQLVLLVLIVILTLLQAAKSQGWI</sequence>
<dbReference type="EMBL" id="JBEPSM010000001">
    <property type="protein sequence ID" value="MET4634502.1"/>
    <property type="molecule type" value="Genomic_DNA"/>
</dbReference>
<comment type="caution">
    <text evidence="1">The sequence shown here is derived from an EMBL/GenBank/DDBJ whole genome shotgun (WGS) entry which is preliminary data.</text>
</comment>
<keyword evidence="2" id="KW-1185">Reference proteome</keyword>
<protein>
    <submittedName>
        <fullName evidence="1">Uncharacterized protein</fullName>
    </submittedName>
</protein>
<gene>
    <name evidence="1" type="ORF">ABIE08_002415</name>
</gene>
<name>A0ABV2QZQ7_9HYPH</name>
<reference evidence="1 2" key="1">
    <citation type="submission" date="2024-06" db="EMBL/GenBank/DDBJ databases">
        <title>Sorghum-associated microbial communities from plants grown in Nebraska, USA.</title>
        <authorList>
            <person name="Schachtman D."/>
        </authorList>
    </citation>
    <scope>NUCLEOTIDE SEQUENCE [LARGE SCALE GENOMIC DNA]</scope>
    <source>
        <strain evidence="1 2">3207</strain>
    </source>
</reference>
<dbReference type="Proteomes" id="UP001549321">
    <property type="component" value="Unassembled WGS sequence"/>
</dbReference>
<evidence type="ECO:0000313" key="1">
    <source>
        <dbReference type="EMBL" id="MET4634502.1"/>
    </source>
</evidence>
<organism evidence="1 2">
    <name type="scientific">Kaistia defluvii</name>
    <dbReference type="NCBI Taxonomy" id="410841"/>
    <lineage>
        <taxon>Bacteria</taxon>
        <taxon>Pseudomonadati</taxon>
        <taxon>Pseudomonadota</taxon>
        <taxon>Alphaproteobacteria</taxon>
        <taxon>Hyphomicrobiales</taxon>
        <taxon>Kaistiaceae</taxon>
        <taxon>Kaistia</taxon>
    </lineage>
</organism>
<dbReference type="RefSeq" id="WP_354551250.1">
    <property type="nucleotide sequence ID" value="NZ_JBEPSM010000001.1"/>
</dbReference>
<evidence type="ECO:0000313" key="2">
    <source>
        <dbReference type="Proteomes" id="UP001549321"/>
    </source>
</evidence>
<accession>A0ABV2QZQ7</accession>